<evidence type="ECO:0000256" key="5">
    <source>
        <dbReference type="ARBA" id="ARBA00022989"/>
    </source>
</evidence>
<evidence type="ECO:0000256" key="6">
    <source>
        <dbReference type="ARBA" id="ARBA00023136"/>
    </source>
</evidence>
<evidence type="ECO:0000256" key="1">
    <source>
        <dbReference type="ARBA" id="ARBA00004651"/>
    </source>
</evidence>
<name>A0ABY5SE48_9BACL</name>
<evidence type="ECO:0000313" key="10">
    <source>
        <dbReference type="Proteomes" id="UP001057877"/>
    </source>
</evidence>
<accession>A0ABY5SE48</accession>
<feature type="transmembrane region" description="Helical" evidence="7">
    <location>
        <begin position="361"/>
        <end position="380"/>
    </location>
</feature>
<feature type="transmembrane region" description="Helical" evidence="7">
    <location>
        <begin position="81"/>
        <end position="102"/>
    </location>
</feature>
<feature type="transmembrane region" description="Helical" evidence="7">
    <location>
        <begin position="146"/>
        <end position="167"/>
    </location>
</feature>
<feature type="domain" description="Major facilitator superfamily (MFS) profile" evidence="8">
    <location>
        <begin position="18"/>
        <end position="416"/>
    </location>
</feature>
<keyword evidence="10" id="KW-1185">Reference proteome</keyword>
<dbReference type="InterPro" id="IPR050171">
    <property type="entry name" value="MFS_Transporters"/>
</dbReference>
<keyword evidence="3" id="KW-1003">Cell membrane</keyword>
<dbReference type="EMBL" id="CP091430">
    <property type="protein sequence ID" value="UVI32244.1"/>
    <property type="molecule type" value="Genomic_DNA"/>
</dbReference>
<dbReference type="RefSeq" id="WP_258388301.1">
    <property type="nucleotide sequence ID" value="NZ_CP091430.1"/>
</dbReference>
<protein>
    <submittedName>
        <fullName evidence="9">MFS transporter</fullName>
    </submittedName>
</protein>
<keyword evidence="4 7" id="KW-0812">Transmembrane</keyword>
<dbReference type="PROSITE" id="PS50850">
    <property type="entry name" value="MFS"/>
    <property type="match status" value="1"/>
</dbReference>
<dbReference type="InterPro" id="IPR036259">
    <property type="entry name" value="MFS_trans_sf"/>
</dbReference>
<dbReference type="Proteomes" id="UP001057877">
    <property type="component" value="Chromosome"/>
</dbReference>
<sequence>MKLANGWAGKKVLTSPFVVQLLTIMFFVEFVKGALLISILPVYMGTVLGLSAYAVGWALALQYIGDNAFRSPLGWIIDRIGYRYVMLFGVLFTFASVAIISLTSAFGWVILACVLLGVGTSPLWPCVITGATAVAGNEASGTIMSVVYMAWLIGVGSGPIIINFFIVDNTYASAFRILIGMMIVVVMVAFFLPGRQRSMEIEGRQETGAAAKRKRSKPSLSVRISGYFAKVRRSMHASRLLYPAMFTQNFALGLLTPVLTLYARTVLHLTPQQYSMYLVAGGAITVLGLIPVGKWVDRFGTKWFLHVGFLLSAVALPVLGYTRSLPYVLVIVGIIGLGYALIIPAWNALIAEAIPKSERGAVWGFFLTIEGLGMVFGSIMSGKLYDMFGPHAPFLVSGSVLLLLFVLHLFITRRPAVVVR</sequence>
<evidence type="ECO:0000256" key="2">
    <source>
        <dbReference type="ARBA" id="ARBA00022448"/>
    </source>
</evidence>
<keyword evidence="2" id="KW-0813">Transport</keyword>
<feature type="transmembrane region" description="Helical" evidence="7">
    <location>
        <begin position="327"/>
        <end position="349"/>
    </location>
</feature>
<evidence type="ECO:0000256" key="7">
    <source>
        <dbReference type="SAM" id="Phobius"/>
    </source>
</evidence>
<feature type="transmembrane region" description="Helical" evidence="7">
    <location>
        <begin position="34"/>
        <end position="60"/>
    </location>
</feature>
<comment type="subcellular location">
    <subcellularLocation>
        <location evidence="1">Cell membrane</location>
        <topology evidence="1">Multi-pass membrane protein</topology>
    </subcellularLocation>
</comment>
<feature type="transmembrane region" description="Helical" evidence="7">
    <location>
        <begin position="303"/>
        <end position="321"/>
    </location>
</feature>
<feature type="transmembrane region" description="Helical" evidence="7">
    <location>
        <begin position="274"/>
        <end position="296"/>
    </location>
</feature>
<dbReference type="PANTHER" id="PTHR23517:SF3">
    <property type="entry name" value="INTEGRAL MEMBRANE TRANSPORT PROTEIN"/>
    <property type="match status" value="1"/>
</dbReference>
<dbReference type="PANTHER" id="PTHR23517">
    <property type="entry name" value="RESISTANCE PROTEIN MDTM, PUTATIVE-RELATED-RELATED"/>
    <property type="match status" value="1"/>
</dbReference>
<evidence type="ECO:0000256" key="3">
    <source>
        <dbReference type="ARBA" id="ARBA00022475"/>
    </source>
</evidence>
<organism evidence="9 10">
    <name type="scientific">Paenibacillus spongiae</name>
    <dbReference type="NCBI Taxonomy" id="2909671"/>
    <lineage>
        <taxon>Bacteria</taxon>
        <taxon>Bacillati</taxon>
        <taxon>Bacillota</taxon>
        <taxon>Bacilli</taxon>
        <taxon>Bacillales</taxon>
        <taxon>Paenibacillaceae</taxon>
        <taxon>Paenibacillus</taxon>
    </lineage>
</organism>
<dbReference type="SUPFAM" id="SSF103473">
    <property type="entry name" value="MFS general substrate transporter"/>
    <property type="match status" value="1"/>
</dbReference>
<dbReference type="CDD" id="cd17325">
    <property type="entry name" value="MFS_MdtG_SLC18_like"/>
    <property type="match status" value="1"/>
</dbReference>
<dbReference type="InterPro" id="IPR011701">
    <property type="entry name" value="MFS"/>
</dbReference>
<proteinExistence type="predicted"/>
<dbReference type="Pfam" id="PF07690">
    <property type="entry name" value="MFS_1"/>
    <property type="match status" value="2"/>
</dbReference>
<evidence type="ECO:0000259" key="8">
    <source>
        <dbReference type="PROSITE" id="PS50850"/>
    </source>
</evidence>
<evidence type="ECO:0000256" key="4">
    <source>
        <dbReference type="ARBA" id="ARBA00022692"/>
    </source>
</evidence>
<feature type="transmembrane region" description="Helical" evidence="7">
    <location>
        <begin position="173"/>
        <end position="192"/>
    </location>
</feature>
<keyword evidence="5 7" id="KW-1133">Transmembrane helix</keyword>
<feature type="transmembrane region" description="Helical" evidence="7">
    <location>
        <begin position="392"/>
        <end position="411"/>
    </location>
</feature>
<gene>
    <name evidence="9" type="ORF">L1F29_10690</name>
</gene>
<keyword evidence="6 7" id="KW-0472">Membrane</keyword>
<reference evidence="9" key="1">
    <citation type="submission" date="2022-01" db="EMBL/GenBank/DDBJ databases">
        <title>Paenibacillus spongiae sp. nov., isolated from marine sponge.</title>
        <authorList>
            <person name="Li Z."/>
            <person name="Zhang M."/>
        </authorList>
    </citation>
    <scope>NUCLEOTIDE SEQUENCE</scope>
    <source>
        <strain evidence="9">PHS-Z3</strain>
    </source>
</reference>
<feature type="transmembrane region" description="Helical" evidence="7">
    <location>
        <begin position="12"/>
        <end position="28"/>
    </location>
</feature>
<evidence type="ECO:0000313" key="9">
    <source>
        <dbReference type="EMBL" id="UVI32244.1"/>
    </source>
</evidence>
<feature type="transmembrane region" description="Helical" evidence="7">
    <location>
        <begin position="108"/>
        <end position="134"/>
    </location>
</feature>
<feature type="transmembrane region" description="Helical" evidence="7">
    <location>
        <begin position="240"/>
        <end position="262"/>
    </location>
</feature>
<dbReference type="InterPro" id="IPR020846">
    <property type="entry name" value="MFS_dom"/>
</dbReference>
<dbReference type="Gene3D" id="1.20.1250.20">
    <property type="entry name" value="MFS general substrate transporter like domains"/>
    <property type="match status" value="2"/>
</dbReference>